<accession>A0AAE0YFG5</accession>
<dbReference type="Proteomes" id="UP001283361">
    <property type="component" value="Unassembled WGS sequence"/>
</dbReference>
<sequence length="160" mass="18210">MPSQGQDRVRTNDLGRLEISTVHRRPWHSRRQTCAARRKCIQQTTHRLRVRCAGKYCSQSDEQEVSQLVKHYRSESERPCIQDNQGGEGRGAIWDSHNVIMKRVGEAVHPGQPGRPQPVIRLPLTRVTSATTTGVWTTSTHRYSVYSAQVHPASTTLRMQ</sequence>
<evidence type="ECO:0000313" key="2">
    <source>
        <dbReference type="Proteomes" id="UP001283361"/>
    </source>
</evidence>
<gene>
    <name evidence="1" type="ORF">RRG08_064004</name>
</gene>
<evidence type="ECO:0000313" key="1">
    <source>
        <dbReference type="EMBL" id="KAK3743148.1"/>
    </source>
</evidence>
<comment type="caution">
    <text evidence="1">The sequence shown here is derived from an EMBL/GenBank/DDBJ whole genome shotgun (WGS) entry which is preliminary data.</text>
</comment>
<dbReference type="EMBL" id="JAWDGP010006323">
    <property type="protein sequence ID" value="KAK3743148.1"/>
    <property type="molecule type" value="Genomic_DNA"/>
</dbReference>
<organism evidence="1 2">
    <name type="scientific">Elysia crispata</name>
    <name type="common">lettuce slug</name>
    <dbReference type="NCBI Taxonomy" id="231223"/>
    <lineage>
        <taxon>Eukaryota</taxon>
        <taxon>Metazoa</taxon>
        <taxon>Spiralia</taxon>
        <taxon>Lophotrochozoa</taxon>
        <taxon>Mollusca</taxon>
        <taxon>Gastropoda</taxon>
        <taxon>Heterobranchia</taxon>
        <taxon>Euthyneura</taxon>
        <taxon>Panpulmonata</taxon>
        <taxon>Sacoglossa</taxon>
        <taxon>Placobranchoidea</taxon>
        <taxon>Plakobranchidae</taxon>
        <taxon>Elysia</taxon>
    </lineage>
</organism>
<protein>
    <submittedName>
        <fullName evidence="1">Uncharacterized protein</fullName>
    </submittedName>
</protein>
<reference evidence="1" key="1">
    <citation type="journal article" date="2023" name="G3 (Bethesda)">
        <title>A reference genome for the long-term kleptoplast-retaining sea slug Elysia crispata morphotype clarki.</title>
        <authorList>
            <person name="Eastman K.E."/>
            <person name="Pendleton A.L."/>
            <person name="Shaikh M.A."/>
            <person name="Suttiyut T."/>
            <person name="Ogas R."/>
            <person name="Tomko P."/>
            <person name="Gavelis G."/>
            <person name="Widhalm J.R."/>
            <person name="Wisecaver J.H."/>
        </authorList>
    </citation>
    <scope>NUCLEOTIDE SEQUENCE</scope>
    <source>
        <strain evidence="1">ECLA1</strain>
    </source>
</reference>
<name>A0AAE0YFG5_9GAST</name>
<proteinExistence type="predicted"/>
<keyword evidence="2" id="KW-1185">Reference proteome</keyword>
<dbReference type="AlphaFoldDB" id="A0AAE0YFG5"/>